<dbReference type="GeneID" id="63914219"/>
<organism evidence="2 3">
    <name type="scientific">Aureobasidium melanogenum (strain CBS 110374)</name>
    <name type="common">Aureobasidium pullulans var. melanogenum</name>
    <dbReference type="NCBI Taxonomy" id="1043003"/>
    <lineage>
        <taxon>Eukaryota</taxon>
        <taxon>Fungi</taxon>
        <taxon>Dikarya</taxon>
        <taxon>Ascomycota</taxon>
        <taxon>Pezizomycotina</taxon>
        <taxon>Dothideomycetes</taxon>
        <taxon>Dothideomycetidae</taxon>
        <taxon>Dothideales</taxon>
        <taxon>Saccotheciaceae</taxon>
        <taxon>Aureobasidium</taxon>
    </lineage>
</organism>
<evidence type="ECO:0000313" key="3">
    <source>
        <dbReference type="Proteomes" id="UP000030672"/>
    </source>
</evidence>
<feature type="signal peptide" evidence="1">
    <location>
        <begin position="1"/>
        <end position="20"/>
    </location>
</feature>
<evidence type="ECO:0000256" key="1">
    <source>
        <dbReference type="SAM" id="SignalP"/>
    </source>
</evidence>
<protein>
    <recommendedName>
        <fullName evidence="4">Concanavalin A-like lectin/glucanase</fullName>
    </recommendedName>
</protein>
<accession>A0A074W026</accession>
<gene>
    <name evidence="2" type="ORF">M437DRAFT_44021</name>
</gene>
<dbReference type="Proteomes" id="UP000030672">
    <property type="component" value="Unassembled WGS sequence"/>
</dbReference>
<keyword evidence="1" id="KW-0732">Signal</keyword>
<dbReference type="AlphaFoldDB" id="A0A074W026"/>
<reference evidence="2 3" key="1">
    <citation type="journal article" date="2014" name="BMC Genomics">
        <title>Genome sequencing of four Aureobasidium pullulans varieties: biotechnological potential, stress tolerance, and description of new species.</title>
        <authorList>
            <person name="Gostin Ar C."/>
            <person name="Ohm R.A."/>
            <person name="Kogej T."/>
            <person name="Sonjak S."/>
            <person name="Turk M."/>
            <person name="Zajc J."/>
            <person name="Zalar P."/>
            <person name="Grube M."/>
            <person name="Sun H."/>
            <person name="Han J."/>
            <person name="Sharma A."/>
            <person name="Chiniquy J."/>
            <person name="Ngan C.Y."/>
            <person name="Lipzen A."/>
            <person name="Barry K."/>
            <person name="Grigoriev I.V."/>
            <person name="Gunde-Cimerman N."/>
        </authorList>
    </citation>
    <scope>NUCLEOTIDE SEQUENCE [LARGE SCALE GENOMIC DNA]</scope>
    <source>
        <strain evidence="2 3">CBS 110374</strain>
    </source>
</reference>
<keyword evidence="3" id="KW-1185">Reference proteome</keyword>
<dbReference type="RefSeq" id="XP_040881942.1">
    <property type="nucleotide sequence ID" value="XM_041020846.1"/>
</dbReference>
<evidence type="ECO:0000313" key="2">
    <source>
        <dbReference type="EMBL" id="KEQ64919.1"/>
    </source>
</evidence>
<sequence>MVNRNFLLSTLATAATCAFAQDSGSENIRFGNAFSLGATTNTYIVEAETTLYPGKTQSGDTPRLALWPGMGTDEGQLIQAIVLASTDAQGTECGGKSHVDGEWCAFASALQNDVQLQGATFPVKSNQGVKIHCKRIYSYDEASGNTTQTVSVEGKIVSTLSTRSGKAIGFGTAEEAQNEFKGVVYEHSYVNTTVVLAAADAHFASTLGKTGATGNLVTKDNKTFKVDKITIAEYSFPASV</sequence>
<feature type="chain" id="PRO_5001701054" description="Concanavalin A-like lectin/glucanase" evidence="1">
    <location>
        <begin position="21"/>
        <end position="240"/>
    </location>
</feature>
<proteinExistence type="predicted"/>
<dbReference type="EMBL" id="KL584828">
    <property type="protein sequence ID" value="KEQ64919.1"/>
    <property type="molecule type" value="Genomic_DNA"/>
</dbReference>
<name>A0A074W026_AURM1</name>
<evidence type="ECO:0008006" key="4">
    <source>
        <dbReference type="Google" id="ProtNLM"/>
    </source>
</evidence>
<dbReference type="HOGENOM" id="CLU_068720_2_0_1"/>